<dbReference type="RefSeq" id="WP_139621895.1">
    <property type="nucleotide sequence ID" value="NZ_VDMP01000018.1"/>
</dbReference>
<dbReference type="OrthoDB" id="3786371at2"/>
<evidence type="ECO:0000313" key="3">
    <source>
        <dbReference type="Proteomes" id="UP000313231"/>
    </source>
</evidence>
<proteinExistence type="predicted"/>
<protein>
    <submittedName>
        <fullName evidence="2">Uncharacterized protein</fullName>
    </submittedName>
</protein>
<dbReference type="AlphaFoldDB" id="A0A5C4W831"/>
<evidence type="ECO:0000256" key="1">
    <source>
        <dbReference type="SAM" id="MobiDB-lite"/>
    </source>
</evidence>
<evidence type="ECO:0000313" key="2">
    <source>
        <dbReference type="EMBL" id="TNM44213.1"/>
    </source>
</evidence>
<feature type="region of interest" description="Disordered" evidence="1">
    <location>
        <begin position="1"/>
        <end position="21"/>
    </location>
</feature>
<accession>A0A5C4W831</accession>
<reference evidence="2 3" key="1">
    <citation type="journal article" date="2016" name="Int. J. Syst. Evol. Microbiol.">
        <title>Nocardioides albidus sp. nov., an actinobacterium isolated from garden soil.</title>
        <authorList>
            <person name="Singh H."/>
            <person name="Du J."/>
            <person name="Trinh H."/>
            <person name="Won K."/>
            <person name="Yang J.E."/>
            <person name="Yin C."/>
            <person name="Kook M."/>
            <person name="Yi T.H."/>
        </authorList>
    </citation>
    <scope>NUCLEOTIDE SEQUENCE [LARGE SCALE GENOMIC DNA]</scope>
    <source>
        <strain evidence="2 3">CCTCC AB 2015297</strain>
    </source>
</reference>
<sequence>MTGPMTGPEPPARPRTWTEALDRPEAHADRAERMLRGGAADATGTTVEPWLPPTDLGPMPSHLVQRARGLLARQQRLMAAIPHVLADTRGQQQVADRVGRATTSSPLPVYLDVTA</sequence>
<keyword evidence="3" id="KW-1185">Reference proteome</keyword>
<name>A0A5C4W831_9ACTN</name>
<dbReference type="EMBL" id="VDMP01000018">
    <property type="protein sequence ID" value="TNM44213.1"/>
    <property type="molecule type" value="Genomic_DNA"/>
</dbReference>
<gene>
    <name evidence="2" type="ORF">FHP29_05775</name>
</gene>
<feature type="region of interest" description="Disordered" evidence="1">
    <location>
        <begin position="37"/>
        <end position="57"/>
    </location>
</feature>
<comment type="caution">
    <text evidence="2">The sequence shown here is derived from an EMBL/GenBank/DDBJ whole genome shotgun (WGS) entry which is preliminary data.</text>
</comment>
<dbReference type="Proteomes" id="UP000313231">
    <property type="component" value="Unassembled WGS sequence"/>
</dbReference>
<organism evidence="2 3">
    <name type="scientific">Nocardioides albidus</name>
    <dbReference type="NCBI Taxonomy" id="1517589"/>
    <lineage>
        <taxon>Bacteria</taxon>
        <taxon>Bacillati</taxon>
        <taxon>Actinomycetota</taxon>
        <taxon>Actinomycetes</taxon>
        <taxon>Propionibacteriales</taxon>
        <taxon>Nocardioidaceae</taxon>
        <taxon>Nocardioides</taxon>
    </lineage>
</organism>